<dbReference type="GO" id="GO:0071555">
    <property type="term" value="P:cell wall organization"/>
    <property type="evidence" value="ECO:0007669"/>
    <property type="project" value="TreeGrafter"/>
</dbReference>
<dbReference type="SUPFAM" id="SSF56601">
    <property type="entry name" value="beta-lactamase/transpeptidase-like"/>
    <property type="match status" value="1"/>
</dbReference>
<comment type="similarity">
    <text evidence="2">Belongs to the transpeptidase family.</text>
</comment>
<feature type="domain" description="Penicillin-binding protein transpeptidase" evidence="5">
    <location>
        <begin position="258"/>
        <end position="558"/>
    </location>
</feature>
<evidence type="ECO:0000313" key="7">
    <source>
        <dbReference type="EMBL" id="UQF78644.1"/>
    </source>
</evidence>
<dbReference type="InterPro" id="IPR012338">
    <property type="entry name" value="Beta-lactam/transpept-like"/>
</dbReference>
<evidence type="ECO:0000256" key="2">
    <source>
        <dbReference type="ARBA" id="ARBA00007171"/>
    </source>
</evidence>
<organism evidence="7 8">
    <name type="scientific">Lancefieldella parvula</name>
    <dbReference type="NCBI Taxonomy" id="1382"/>
    <lineage>
        <taxon>Bacteria</taxon>
        <taxon>Bacillati</taxon>
        <taxon>Actinomycetota</taxon>
        <taxon>Coriobacteriia</taxon>
        <taxon>Coriobacteriales</taxon>
        <taxon>Atopobiaceae</taxon>
        <taxon>Lancefieldella</taxon>
    </lineage>
</organism>
<comment type="subcellular location">
    <subcellularLocation>
        <location evidence="1">Membrane</location>
    </subcellularLocation>
</comment>
<evidence type="ECO:0000256" key="4">
    <source>
        <dbReference type="SAM" id="Phobius"/>
    </source>
</evidence>
<dbReference type="EMBL" id="CP097092">
    <property type="protein sequence ID" value="UQF78644.1"/>
    <property type="molecule type" value="Genomic_DNA"/>
</dbReference>
<evidence type="ECO:0000256" key="1">
    <source>
        <dbReference type="ARBA" id="ARBA00004370"/>
    </source>
</evidence>
<feature type="domain" description="Penicillin-binding protein dimerisation" evidence="6">
    <location>
        <begin position="66"/>
        <end position="213"/>
    </location>
</feature>
<gene>
    <name evidence="7" type="ORF">M3I19_02900</name>
</gene>
<dbReference type="InterPro" id="IPR001460">
    <property type="entry name" value="PCN-bd_Tpept"/>
</dbReference>
<sequence>MHFRGHRGSSGGSDGVGPEGRLRRVAAAMAIMVAIVVLRLAWLQIFTAADLAKGAENNRTNDIVLHARRGTIYDRNGNVLAMSVDCKDIYANPSEIKDASSVAQIFASLLGGSPSDYLGDLQQDTTFVYVRRRVDTDTASKIEKALDEKNLKGVYFVNNTKRVYPYGNVGVQILGFVNADNEGASGLEYYYNDILAGTNGHMIVETGAGGTPIAGGTSNITEAQNGQDIVLSIDIELQKKAEEQLTAAVKDFEAQQGGSIMAMNPRTGEIYAAASYPLPDFKSDNGVDYESLNLKLVSSIYEPGSVFKVITTSIGIDDNLFGPNSTFNIPTELKVGDNKVTDDDWRTSAMDMSVREMLRRSSNVGMAFLETQLIGDERFAAGIDKFGIGHATGIDFPGEATGIVRSLDEYEGPTGGNMAFGQGLAIPFIQVIRAYTAVANKGTMVTPHFMVSKGGQEVTWPTKDVISASTASAELDMMTTVVKEGTGVRAGIYGYTVAGKTGTGQQVVEETGSYGENSGFVDSFCGIVNPSESDLMVYVGLNDTHQLASQSAAVVFSQFAKDAATRLNIQPINN</sequence>
<dbReference type="Gene3D" id="1.10.150.770">
    <property type="match status" value="1"/>
</dbReference>
<evidence type="ECO:0000313" key="8">
    <source>
        <dbReference type="Proteomes" id="UP000831562"/>
    </source>
</evidence>
<dbReference type="Gene3D" id="3.40.710.10">
    <property type="entry name" value="DD-peptidase/beta-lactamase superfamily"/>
    <property type="match status" value="1"/>
</dbReference>
<protein>
    <submittedName>
        <fullName evidence="7">Penicillin-binding protein 2</fullName>
    </submittedName>
</protein>
<dbReference type="Pfam" id="PF00905">
    <property type="entry name" value="Transpeptidase"/>
    <property type="match status" value="1"/>
</dbReference>
<proteinExistence type="inferred from homology"/>
<dbReference type="GO" id="GO:0008658">
    <property type="term" value="F:penicillin binding"/>
    <property type="evidence" value="ECO:0007669"/>
    <property type="project" value="InterPro"/>
</dbReference>
<dbReference type="Gene3D" id="3.90.1310.10">
    <property type="entry name" value="Penicillin-binding protein 2a (Domain 2)"/>
    <property type="match status" value="1"/>
</dbReference>
<keyword evidence="3 4" id="KW-0472">Membrane</keyword>
<dbReference type="Proteomes" id="UP000831562">
    <property type="component" value="Chromosome"/>
</dbReference>
<dbReference type="Pfam" id="PF03717">
    <property type="entry name" value="PBP_dimer"/>
    <property type="match status" value="1"/>
</dbReference>
<dbReference type="GO" id="GO:0005886">
    <property type="term" value="C:plasma membrane"/>
    <property type="evidence" value="ECO:0007669"/>
    <property type="project" value="TreeGrafter"/>
</dbReference>
<dbReference type="PANTHER" id="PTHR30627:SF1">
    <property type="entry name" value="PEPTIDOGLYCAN D,D-TRANSPEPTIDASE FTSI"/>
    <property type="match status" value="1"/>
</dbReference>
<dbReference type="InterPro" id="IPR036138">
    <property type="entry name" value="PBP_dimer_sf"/>
</dbReference>
<evidence type="ECO:0000259" key="6">
    <source>
        <dbReference type="Pfam" id="PF03717"/>
    </source>
</evidence>
<dbReference type="InterPro" id="IPR005311">
    <property type="entry name" value="PBP_dimer"/>
</dbReference>
<dbReference type="PANTHER" id="PTHR30627">
    <property type="entry name" value="PEPTIDOGLYCAN D,D-TRANSPEPTIDASE"/>
    <property type="match status" value="1"/>
</dbReference>
<dbReference type="AlphaFoldDB" id="A0A9E7AKT7"/>
<feature type="transmembrane region" description="Helical" evidence="4">
    <location>
        <begin position="25"/>
        <end position="43"/>
    </location>
</feature>
<evidence type="ECO:0000259" key="5">
    <source>
        <dbReference type="Pfam" id="PF00905"/>
    </source>
</evidence>
<dbReference type="SUPFAM" id="SSF56519">
    <property type="entry name" value="Penicillin binding protein dimerisation domain"/>
    <property type="match status" value="1"/>
</dbReference>
<keyword evidence="4" id="KW-1133">Transmembrane helix</keyword>
<dbReference type="Gene3D" id="3.30.450.330">
    <property type="match status" value="1"/>
</dbReference>
<accession>A0A9E7AKT7</accession>
<reference evidence="7" key="1">
    <citation type="submission" date="2022-05" db="EMBL/GenBank/DDBJ databases">
        <title>Using nanopore sequencing to obtain complete genomes from saliva samples.</title>
        <authorList>
            <person name="Baker J.L."/>
        </authorList>
    </citation>
    <scope>NUCLEOTIDE SEQUENCE</scope>
    <source>
        <strain evidence="7">JCVI-JB-Lp32</strain>
    </source>
</reference>
<name>A0A9E7AKT7_9ACTN</name>
<evidence type="ECO:0000256" key="3">
    <source>
        <dbReference type="ARBA" id="ARBA00023136"/>
    </source>
</evidence>
<keyword evidence="4" id="KW-0812">Transmembrane</keyword>
<dbReference type="InterPro" id="IPR050515">
    <property type="entry name" value="Beta-lactam/transpept"/>
</dbReference>